<proteinExistence type="predicted"/>
<reference evidence="1 2" key="1">
    <citation type="submission" date="2020-02" db="EMBL/GenBank/DDBJ databases">
        <authorList>
            <person name="Ma Q."/>
            <person name="Huang Y."/>
            <person name="Song X."/>
            <person name="Pei D."/>
        </authorList>
    </citation>
    <scope>NUCLEOTIDE SEQUENCE [LARGE SCALE GENOMIC DNA]</scope>
    <source>
        <strain evidence="1">Sxm20200214</strain>
        <tissue evidence="1">Leaf</tissue>
    </source>
</reference>
<name>A0A8X7WDM1_BRACI</name>
<evidence type="ECO:0000313" key="1">
    <source>
        <dbReference type="EMBL" id="KAG2326940.1"/>
    </source>
</evidence>
<organism evidence="1 2">
    <name type="scientific">Brassica carinata</name>
    <name type="common">Ethiopian mustard</name>
    <name type="synonym">Abyssinian cabbage</name>
    <dbReference type="NCBI Taxonomy" id="52824"/>
    <lineage>
        <taxon>Eukaryota</taxon>
        <taxon>Viridiplantae</taxon>
        <taxon>Streptophyta</taxon>
        <taxon>Embryophyta</taxon>
        <taxon>Tracheophyta</taxon>
        <taxon>Spermatophyta</taxon>
        <taxon>Magnoliopsida</taxon>
        <taxon>eudicotyledons</taxon>
        <taxon>Gunneridae</taxon>
        <taxon>Pentapetalae</taxon>
        <taxon>rosids</taxon>
        <taxon>malvids</taxon>
        <taxon>Brassicales</taxon>
        <taxon>Brassicaceae</taxon>
        <taxon>Brassiceae</taxon>
        <taxon>Brassica</taxon>
    </lineage>
</organism>
<accession>A0A8X7WDM1</accession>
<protein>
    <submittedName>
        <fullName evidence="1">Uncharacterized protein</fullName>
    </submittedName>
</protein>
<keyword evidence="2" id="KW-1185">Reference proteome</keyword>
<dbReference type="Proteomes" id="UP000886595">
    <property type="component" value="Unassembled WGS sequence"/>
</dbReference>
<dbReference type="OrthoDB" id="205569at2759"/>
<gene>
    <name evidence="1" type="ORF">Bca52824_009668</name>
</gene>
<evidence type="ECO:0000313" key="2">
    <source>
        <dbReference type="Proteomes" id="UP000886595"/>
    </source>
</evidence>
<dbReference type="AlphaFoldDB" id="A0A8X7WDM1"/>
<sequence>MMRPYVPSKPSYVKSAAPTVVRRPLAQHTPALTSMVPASVRVRRESAAVTKPKPKTSSYGGFCCTVKVEPTKAAAASKPQSIDDSYTAFLEDMKALGALDG</sequence>
<dbReference type="EMBL" id="JAAMPC010000002">
    <property type="protein sequence ID" value="KAG2326940.1"/>
    <property type="molecule type" value="Genomic_DNA"/>
</dbReference>
<comment type="caution">
    <text evidence="1">The sequence shown here is derived from an EMBL/GenBank/DDBJ whole genome shotgun (WGS) entry which is preliminary data.</text>
</comment>